<dbReference type="Pfam" id="PF11612">
    <property type="entry name" value="T2SSJ"/>
    <property type="match status" value="1"/>
</dbReference>
<keyword evidence="4" id="KW-1003">Cell membrane</keyword>
<name>A0A6C0UC53_9GAMM</name>
<dbReference type="KEGG" id="kim:G3T16_14445"/>
<keyword evidence="12" id="KW-1185">Reference proteome</keyword>
<evidence type="ECO:0000256" key="6">
    <source>
        <dbReference type="ARBA" id="ARBA00022519"/>
    </source>
</evidence>
<dbReference type="GO" id="GO:0015627">
    <property type="term" value="C:type II protein secretion system complex"/>
    <property type="evidence" value="ECO:0007669"/>
    <property type="project" value="InterPro"/>
</dbReference>
<dbReference type="Proteomes" id="UP000477680">
    <property type="component" value="Chromosome"/>
</dbReference>
<dbReference type="Pfam" id="PF07963">
    <property type="entry name" value="N_methyl"/>
    <property type="match status" value="1"/>
</dbReference>
<evidence type="ECO:0000256" key="1">
    <source>
        <dbReference type="ARBA" id="ARBA00004377"/>
    </source>
</evidence>
<dbReference type="InterPro" id="IPR045584">
    <property type="entry name" value="Pilin-like"/>
</dbReference>
<dbReference type="InterPro" id="IPR012902">
    <property type="entry name" value="N_methyl_site"/>
</dbReference>
<evidence type="ECO:0000256" key="8">
    <source>
        <dbReference type="ARBA" id="ARBA00022989"/>
    </source>
</evidence>
<evidence type="ECO:0000256" key="2">
    <source>
        <dbReference type="ARBA" id="ARBA00011084"/>
    </source>
</evidence>
<gene>
    <name evidence="11" type="primary">gspJ</name>
    <name evidence="11" type="ORF">G3T16_14445</name>
</gene>
<evidence type="ECO:0000256" key="7">
    <source>
        <dbReference type="ARBA" id="ARBA00022692"/>
    </source>
</evidence>
<dbReference type="NCBIfam" id="TIGR01711">
    <property type="entry name" value="gspJ"/>
    <property type="match status" value="1"/>
</dbReference>
<dbReference type="GO" id="GO:0005886">
    <property type="term" value="C:plasma membrane"/>
    <property type="evidence" value="ECO:0007669"/>
    <property type="project" value="UniProtKB-SubCell"/>
</dbReference>
<accession>A0A6C0UC53</accession>
<protein>
    <recommendedName>
        <fullName evidence="3">Type II secretion system protein J</fullName>
    </recommendedName>
</protein>
<keyword evidence="8 10" id="KW-1133">Transmembrane helix</keyword>
<dbReference type="AlphaFoldDB" id="A0A6C0UC53"/>
<dbReference type="NCBIfam" id="TIGR02532">
    <property type="entry name" value="IV_pilin_GFxxxE"/>
    <property type="match status" value="1"/>
</dbReference>
<keyword evidence="5" id="KW-0488">Methylation</keyword>
<dbReference type="PANTHER" id="PTHR39583">
    <property type="entry name" value="TYPE II SECRETION SYSTEM PROTEIN J-RELATED"/>
    <property type="match status" value="1"/>
</dbReference>
<evidence type="ECO:0000313" key="12">
    <source>
        <dbReference type="Proteomes" id="UP000477680"/>
    </source>
</evidence>
<evidence type="ECO:0000256" key="3">
    <source>
        <dbReference type="ARBA" id="ARBA00021539"/>
    </source>
</evidence>
<dbReference type="PANTHER" id="PTHR39583:SF2">
    <property type="entry name" value="TYPE II SECRETION SYSTEM PROTEIN J"/>
    <property type="match status" value="1"/>
</dbReference>
<feature type="transmembrane region" description="Helical" evidence="10">
    <location>
        <begin position="7"/>
        <end position="28"/>
    </location>
</feature>
<organism evidence="11 12">
    <name type="scientific">Kineobactrum salinum</name>
    <dbReference type="NCBI Taxonomy" id="2708301"/>
    <lineage>
        <taxon>Bacteria</taxon>
        <taxon>Pseudomonadati</taxon>
        <taxon>Pseudomonadota</taxon>
        <taxon>Gammaproteobacteria</taxon>
        <taxon>Cellvibrionales</taxon>
        <taxon>Halieaceae</taxon>
        <taxon>Kineobactrum</taxon>
    </lineage>
</organism>
<dbReference type="SUPFAM" id="SSF54523">
    <property type="entry name" value="Pili subunits"/>
    <property type="match status" value="1"/>
</dbReference>
<dbReference type="InterPro" id="IPR051621">
    <property type="entry name" value="T2SS_protein_J"/>
</dbReference>
<dbReference type="Gene3D" id="3.10.610.10">
    <property type="entry name" value="GSPII I/J protein-like"/>
    <property type="match status" value="1"/>
</dbReference>
<evidence type="ECO:0000256" key="10">
    <source>
        <dbReference type="SAM" id="Phobius"/>
    </source>
</evidence>
<dbReference type="GO" id="GO:0015628">
    <property type="term" value="P:protein secretion by the type II secretion system"/>
    <property type="evidence" value="ECO:0007669"/>
    <property type="project" value="InterPro"/>
</dbReference>
<evidence type="ECO:0000313" key="11">
    <source>
        <dbReference type="EMBL" id="QIB67694.1"/>
    </source>
</evidence>
<keyword evidence="9 10" id="KW-0472">Membrane</keyword>
<sequence>MMQGFTLVEVLIALAITAFVAVVSYNGLSTVITGVGSTRAVAEQTWELNRALMILGRDLRHFSPRPVRDEFGETEPALTGGRAARFMLSFTRAGWHNPLEHPRSNLQRVNYLWEDDALWRESYPVLDRAGDTGGRRVLLLDGITGVRLLFLDNVDSLRPGSRGTAIDSRNWPENWIPDSSQPGLELAPPSALEVVLEIEGMGEVRSLYALPPL</sequence>
<evidence type="ECO:0000256" key="5">
    <source>
        <dbReference type="ARBA" id="ARBA00022481"/>
    </source>
</evidence>
<evidence type="ECO:0000256" key="9">
    <source>
        <dbReference type="ARBA" id="ARBA00023136"/>
    </source>
</evidence>
<keyword evidence="7 10" id="KW-0812">Transmembrane</keyword>
<dbReference type="InterPro" id="IPR010055">
    <property type="entry name" value="T2SS_protein-GspJ"/>
</dbReference>
<dbReference type="EMBL" id="CP048711">
    <property type="protein sequence ID" value="QIB67694.1"/>
    <property type="molecule type" value="Genomic_DNA"/>
</dbReference>
<comment type="similarity">
    <text evidence="2">Belongs to the GSP J family.</text>
</comment>
<evidence type="ECO:0000256" key="4">
    <source>
        <dbReference type="ARBA" id="ARBA00022475"/>
    </source>
</evidence>
<reference evidence="11 12" key="1">
    <citation type="submission" date="2020-02" db="EMBL/GenBank/DDBJ databases">
        <title>Genome sequencing for Kineobactrum sp. M2.</title>
        <authorList>
            <person name="Park S.-J."/>
        </authorList>
    </citation>
    <scope>NUCLEOTIDE SEQUENCE [LARGE SCALE GENOMIC DNA]</scope>
    <source>
        <strain evidence="11 12">M2</strain>
    </source>
</reference>
<proteinExistence type="inferred from homology"/>
<dbReference type="PROSITE" id="PS00409">
    <property type="entry name" value="PROKAR_NTER_METHYL"/>
    <property type="match status" value="1"/>
</dbReference>
<comment type="subcellular location">
    <subcellularLocation>
        <location evidence="1">Cell inner membrane</location>
        <topology evidence="1">Single-pass membrane protein</topology>
    </subcellularLocation>
</comment>
<keyword evidence="6" id="KW-0997">Cell inner membrane</keyword>